<dbReference type="CDD" id="cd07912">
    <property type="entry name" value="Tweety_N"/>
    <property type="match status" value="1"/>
</dbReference>
<evidence type="ECO:0000313" key="15">
    <source>
        <dbReference type="Proteomes" id="UP000808372"/>
    </source>
</evidence>
<evidence type="ECO:0000256" key="3">
    <source>
        <dbReference type="ARBA" id="ARBA00022448"/>
    </source>
</evidence>
<evidence type="ECO:0000313" key="16">
    <source>
        <dbReference type="RefSeq" id="XP_038830564.1"/>
    </source>
</evidence>
<protein>
    <recommendedName>
        <fullName evidence="13">Protein tweety homolog</fullName>
    </recommendedName>
</protein>
<dbReference type="Gene3D" id="3.40.50.150">
    <property type="entry name" value="Vaccinia Virus protein VP39"/>
    <property type="match status" value="1"/>
</dbReference>
<accession>A0A8U0TWV6</accession>
<evidence type="ECO:0000256" key="10">
    <source>
        <dbReference type="ARBA" id="ARBA00023180"/>
    </source>
</evidence>
<evidence type="ECO:0000256" key="2">
    <source>
        <dbReference type="ARBA" id="ARBA00009849"/>
    </source>
</evidence>
<dbReference type="GO" id="GO:0034707">
    <property type="term" value="C:chloride channel complex"/>
    <property type="evidence" value="ECO:0007669"/>
    <property type="project" value="UniProtKB-UniRule"/>
</dbReference>
<dbReference type="InterPro" id="IPR029063">
    <property type="entry name" value="SAM-dependent_MTases_sf"/>
</dbReference>
<dbReference type="GO" id="GO:0005886">
    <property type="term" value="C:plasma membrane"/>
    <property type="evidence" value="ECO:0007669"/>
    <property type="project" value="UniProtKB-SubCell"/>
</dbReference>
<keyword evidence="12 13" id="KW-0407">Ion channel</keyword>
<keyword evidence="3 13" id="KW-0813">Transport</keyword>
<feature type="transmembrane region" description="Helical" evidence="13">
    <location>
        <begin position="188"/>
        <end position="209"/>
    </location>
</feature>
<comment type="subcellular location">
    <subcellularLocation>
        <location evidence="1 13">Cell membrane</location>
        <topology evidence="1 13">Multi-pass membrane protein</topology>
    </subcellularLocation>
</comment>
<dbReference type="KEGG" id="snh:120029421"/>
<keyword evidence="15" id="KW-1185">Reference proteome</keyword>
<keyword evidence="9 13" id="KW-0869">Chloride channel</keyword>
<keyword evidence="8 13" id="KW-0472">Membrane</keyword>
<dbReference type="GeneID" id="120029421"/>
<keyword evidence="5 13" id="KW-0812">Transmembrane</keyword>
<sequence>MEGKLTGEPEKCKYHESPLPSLPENKEKELITNHQSNRDPNCGTDVARARWTLLRQVLRQKQLDSADSEVKQVSVRRFSSFNLFNKTSVTHQETDDPSEGQWVEYTSASFPEFSAFLRDNLGPIRVNEVLNSFDNTGNVSPSQSLIFLGCVAAAGLGLNLLCLAIYLSCLCCCRKDEEEESKRPNSCCVTWSAVAAGLISCAAVGVGFYGNSETNDGVYQLTYSLYNANHTLGGVDNLVTNTMGSMESGLKQHLARLDEIFATRGDYVQTLRFMQQMADNVIKQLLGLPDWDTAKVDLAAIADQTAYVEYYRWLTYLLLLILDLVICLAACLGLAKQSRWLLTTMMVFGVLTLILSWASLGVDLATAVGTSDFCVIPDKFIMNQTKDLISSDIVHYYLYCSQTLPNPFQQSLTIFQRSLTTMQIQIQGLLQFAVPLFPTAERDLLGIQHLLNSSEASLHQLTALLDCRGLNKDYMDALIGVCYDGVEGVLYLCLFSTLAICAFCAMLCAIPRAWTHIASRERDYDDIDEEDPFNPQARRMTTHNPNHATNVHSFCSYSSSMGSQSSLHPPAAQAVSNAPVSEYMNQSALFGGNQRYENVPLIGRGSPPPSYSPSMRATYLSMTEDQIRHFGNDFQA</sequence>
<feature type="compositionally biased region" description="Basic and acidic residues" evidence="14">
    <location>
        <begin position="1"/>
        <end position="16"/>
    </location>
</feature>
<evidence type="ECO:0000256" key="14">
    <source>
        <dbReference type="SAM" id="MobiDB-lite"/>
    </source>
</evidence>
<evidence type="ECO:0000256" key="7">
    <source>
        <dbReference type="ARBA" id="ARBA00023065"/>
    </source>
</evidence>
<dbReference type="AlphaFoldDB" id="A0A8U0TWV6"/>
<keyword evidence="6 13" id="KW-1133">Transmembrane helix</keyword>
<keyword evidence="11 13" id="KW-0868">Chloride</keyword>
<organism evidence="15 16">
    <name type="scientific">Salvelinus namaycush</name>
    <name type="common">Lake trout</name>
    <name type="synonym">Salmo namaycush</name>
    <dbReference type="NCBI Taxonomy" id="8040"/>
    <lineage>
        <taxon>Eukaryota</taxon>
        <taxon>Metazoa</taxon>
        <taxon>Chordata</taxon>
        <taxon>Craniata</taxon>
        <taxon>Vertebrata</taxon>
        <taxon>Euteleostomi</taxon>
        <taxon>Actinopterygii</taxon>
        <taxon>Neopterygii</taxon>
        <taxon>Teleostei</taxon>
        <taxon>Protacanthopterygii</taxon>
        <taxon>Salmoniformes</taxon>
        <taxon>Salmonidae</taxon>
        <taxon>Salmoninae</taxon>
        <taxon>Salvelinus</taxon>
    </lineage>
</organism>
<keyword evidence="10" id="KW-0325">Glycoprotein</keyword>
<comment type="function">
    <text evidence="13">Probable chloride channel.</text>
</comment>
<name>A0A8U0TWV6_SALNM</name>
<keyword evidence="7 13" id="KW-0406">Ion transport</keyword>
<proteinExistence type="inferred from homology"/>
<feature type="transmembrane region" description="Helical" evidence="13">
    <location>
        <begin position="489"/>
        <end position="510"/>
    </location>
</feature>
<feature type="transmembrane region" description="Helical" evidence="13">
    <location>
        <begin position="145"/>
        <end position="167"/>
    </location>
</feature>
<evidence type="ECO:0000256" key="5">
    <source>
        <dbReference type="ARBA" id="ARBA00022692"/>
    </source>
</evidence>
<evidence type="ECO:0000256" key="13">
    <source>
        <dbReference type="RuleBase" id="RU361114"/>
    </source>
</evidence>
<feature type="transmembrane region" description="Helical" evidence="13">
    <location>
        <begin position="313"/>
        <end position="333"/>
    </location>
</feature>
<feature type="region of interest" description="Disordered" evidence="14">
    <location>
        <begin position="1"/>
        <end position="43"/>
    </location>
</feature>
<evidence type="ECO:0000256" key="8">
    <source>
        <dbReference type="ARBA" id="ARBA00023136"/>
    </source>
</evidence>
<gene>
    <name evidence="16" type="primary">LOC120029421</name>
</gene>
<dbReference type="InterPro" id="IPR006990">
    <property type="entry name" value="Tweety"/>
</dbReference>
<dbReference type="RefSeq" id="XP_038830564.1">
    <property type="nucleotide sequence ID" value="XM_038974636.1"/>
</dbReference>
<evidence type="ECO:0000256" key="12">
    <source>
        <dbReference type="ARBA" id="ARBA00023303"/>
    </source>
</evidence>
<dbReference type="Proteomes" id="UP000808372">
    <property type="component" value="Chromosome 35"/>
</dbReference>
<evidence type="ECO:0000256" key="9">
    <source>
        <dbReference type="ARBA" id="ARBA00023173"/>
    </source>
</evidence>
<dbReference type="Pfam" id="PF04906">
    <property type="entry name" value="Tweety"/>
    <property type="match status" value="1"/>
</dbReference>
<dbReference type="PANTHER" id="PTHR12424">
    <property type="entry name" value="TWEETY-RELATED"/>
    <property type="match status" value="1"/>
</dbReference>
<dbReference type="PANTHER" id="PTHR12424:SF6">
    <property type="entry name" value="PROTEIN TWEETY HOMOLOG 2"/>
    <property type="match status" value="1"/>
</dbReference>
<evidence type="ECO:0000256" key="6">
    <source>
        <dbReference type="ARBA" id="ARBA00022989"/>
    </source>
</evidence>
<reference evidence="16" key="1">
    <citation type="submission" date="2025-08" db="UniProtKB">
        <authorList>
            <consortium name="RefSeq"/>
        </authorList>
    </citation>
    <scope>IDENTIFICATION</scope>
    <source>
        <tissue evidence="16">White muscle</tissue>
    </source>
</reference>
<dbReference type="GO" id="GO:0072320">
    <property type="term" value="F:volume-sensitive chloride channel activity"/>
    <property type="evidence" value="ECO:0007669"/>
    <property type="project" value="TreeGrafter"/>
</dbReference>
<dbReference type="GO" id="GO:0005229">
    <property type="term" value="F:intracellularly calcium-gated chloride channel activity"/>
    <property type="evidence" value="ECO:0007669"/>
    <property type="project" value="TreeGrafter"/>
</dbReference>
<feature type="transmembrane region" description="Helical" evidence="13">
    <location>
        <begin position="340"/>
        <end position="360"/>
    </location>
</feature>
<evidence type="ECO:0000256" key="4">
    <source>
        <dbReference type="ARBA" id="ARBA00022475"/>
    </source>
</evidence>
<comment type="similarity">
    <text evidence="2 13">Belongs to the tweety family.</text>
</comment>
<evidence type="ECO:0000256" key="11">
    <source>
        <dbReference type="ARBA" id="ARBA00023214"/>
    </source>
</evidence>
<evidence type="ECO:0000256" key="1">
    <source>
        <dbReference type="ARBA" id="ARBA00004651"/>
    </source>
</evidence>
<keyword evidence="4" id="KW-1003">Cell membrane</keyword>